<name>A0ABV0RZA7_9TELE</name>
<proteinExistence type="predicted"/>
<dbReference type="EMBL" id="JAHRIN010060677">
    <property type="protein sequence ID" value="MEQ2212967.1"/>
    <property type="molecule type" value="Genomic_DNA"/>
</dbReference>
<organism evidence="3 4">
    <name type="scientific">Xenoophorus captivus</name>
    <dbReference type="NCBI Taxonomy" id="1517983"/>
    <lineage>
        <taxon>Eukaryota</taxon>
        <taxon>Metazoa</taxon>
        <taxon>Chordata</taxon>
        <taxon>Craniata</taxon>
        <taxon>Vertebrata</taxon>
        <taxon>Euteleostomi</taxon>
        <taxon>Actinopterygii</taxon>
        <taxon>Neopterygii</taxon>
        <taxon>Teleostei</taxon>
        <taxon>Neoteleostei</taxon>
        <taxon>Acanthomorphata</taxon>
        <taxon>Ovalentaria</taxon>
        <taxon>Atherinomorphae</taxon>
        <taxon>Cyprinodontiformes</taxon>
        <taxon>Goodeidae</taxon>
        <taxon>Xenoophorus</taxon>
    </lineage>
</organism>
<sequence>IWSMLPGFCTCPVDLMASFKGVARTLGMSINERPDLRLTVCQALRTLINKSCSTGSKCSLRLSLFTNCCIIISILNNSWMHSVEAEEKAELGRFSKNFLPILFNVYSQQPAEGESGTYRMAVLDTIKVYLTVTDMQRVIILIICLVLLFWSSPPLRLAVMDLVVAMAPFVDESTMAKTFELMRPYLEAKEPGMQKKAYRVLEEMCGAERDECKSFVVSNLETLKIVLLDTLKNASSPAKRVRSLYREEDIVYARVLFIFSPDYFVLGFPQPRLKCLIHIVIICTKEVSVGARKNAYSLLVEIGSAFVRFCGNKKGDAMFLSTCRFGLMGFVQQLTLPASNVDAMEEYLALVYAGLTGSVTMITCTVLALTRLVFEYKGRPD</sequence>
<evidence type="ECO:0000259" key="2">
    <source>
        <dbReference type="Pfam" id="PF08161"/>
    </source>
</evidence>
<keyword evidence="1" id="KW-0812">Transmembrane</keyword>
<dbReference type="PANTHER" id="PTHR48287:SF1">
    <property type="entry name" value="ARM REPEAT SUPERFAMILY PROTEIN"/>
    <property type="match status" value="1"/>
</dbReference>
<dbReference type="Proteomes" id="UP001434883">
    <property type="component" value="Unassembled WGS sequence"/>
</dbReference>
<feature type="transmembrane region" description="Helical" evidence="1">
    <location>
        <begin position="347"/>
        <end position="369"/>
    </location>
</feature>
<protein>
    <recommendedName>
        <fullName evidence="2">RRP12 HEAT domain-containing protein</fullName>
    </recommendedName>
</protein>
<dbReference type="SUPFAM" id="SSF48371">
    <property type="entry name" value="ARM repeat"/>
    <property type="match status" value="1"/>
</dbReference>
<dbReference type="PANTHER" id="PTHR48287">
    <property type="entry name" value="ARM REPEAT SUPERFAMILY PROTEIN"/>
    <property type="match status" value="1"/>
</dbReference>
<reference evidence="3 4" key="1">
    <citation type="submission" date="2021-06" db="EMBL/GenBank/DDBJ databases">
        <authorList>
            <person name="Palmer J.M."/>
        </authorList>
    </citation>
    <scope>NUCLEOTIDE SEQUENCE [LARGE SCALE GENOMIC DNA]</scope>
    <source>
        <strain evidence="3 4">XC_2019</strain>
        <tissue evidence="3">Muscle</tissue>
    </source>
</reference>
<evidence type="ECO:0000313" key="4">
    <source>
        <dbReference type="Proteomes" id="UP001434883"/>
    </source>
</evidence>
<evidence type="ECO:0000313" key="3">
    <source>
        <dbReference type="EMBL" id="MEQ2212967.1"/>
    </source>
</evidence>
<accession>A0ABV0RZA7</accession>
<gene>
    <name evidence="3" type="ORF">XENOCAPTIV_007543</name>
</gene>
<dbReference type="InterPro" id="IPR052087">
    <property type="entry name" value="RRP12"/>
</dbReference>
<keyword evidence="4" id="KW-1185">Reference proteome</keyword>
<feature type="non-terminal residue" evidence="3">
    <location>
        <position position="1"/>
    </location>
</feature>
<keyword evidence="1" id="KW-0472">Membrane</keyword>
<keyword evidence="1" id="KW-1133">Transmembrane helix</keyword>
<dbReference type="InterPro" id="IPR016024">
    <property type="entry name" value="ARM-type_fold"/>
</dbReference>
<dbReference type="Pfam" id="PF08161">
    <property type="entry name" value="RRP12_HEAT"/>
    <property type="match status" value="1"/>
</dbReference>
<comment type="caution">
    <text evidence="3">The sequence shown here is derived from an EMBL/GenBank/DDBJ whole genome shotgun (WGS) entry which is preliminary data.</text>
</comment>
<feature type="transmembrane region" description="Helical" evidence="1">
    <location>
        <begin position="128"/>
        <end position="150"/>
    </location>
</feature>
<evidence type="ECO:0000256" key="1">
    <source>
        <dbReference type="SAM" id="Phobius"/>
    </source>
</evidence>
<feature type="domain" description="RRP12 HEAT" evidence="2">
    <location>
        <begin position="1"/>
        <end position="108"/>
    </location>
</feature>
<dbReference type="InterPro" id="IPR012978">
    <property type="entry name" value="HEAT_RRP12"/>
</dbReference>